<keyword evidence="3 7" id="KW-0812">Transmembrane</keyword>
<dbReference type="Proteomes" id="UP001525968">
    <property type="component" value="Unassembled WGS sequence"/>
</dbReference>
<comment type="subcellular location">
    <subcellularLocation>
        <location evidence="1">Cell membrane</location>
        <topology evidence="1">Multi-pass membrane protein</topology>
    </subcellularLocation>
</comment>
<evidence type="ECO:0000256" key="1">
    <source>
        <dbReference type="ARBA" id="ARBA00004651"/>
    </source>
</evidence>
<dbReference type="Pfam" id="PF00753">
    <property type="entry name" value="Lactamase_B"/>
    <property type="match status" value="1"/>
</dbReference>
<accession>A0ABT2PFW4</accession>
<dbReference type="SUPFAM" id="SSF56281">
    <property type="entry name" value="Metallo-hydrolase/oxidoreductase"/>
    <property type="match status" value="1"/>
</dbReference>
<feature type="transmembrane region" description="Helical" evidence="7">
    <location>
        <begin position="402"/>
        <end position="419"/>
    </location>
</feature>
<dbReference type="InterPro" id="IPR004477">
    <property type="entry name" value="ComEC_N"/>
</dbReference>
<dbReference type="PANTHER" id="PTHR30619">
    <property type="entry name" value="DNA INTERNALIZATION/COMPETENCE PROTEIN COMEC/REC2"/>
    <property type="match status" value="1"/>
</dbReference>
<dbReference type="SMART" id="SM00849">
    <property type="entry name" value="Lactamase_B"/>
    <property type="match status" value="1"/>
</dbReference>
<dbReference type="NCBIfam" id="TIGR00361">
    <property type="entry name" value="ComEC_Rec2"/>
    <property type="match status" value="1"/>
</dbReference>
<sequence>MGAPLSHSSVPDAIAPAACTWALRPWACWQVALLGLVAGAAWQVTQPALWRPGGYAGLLLAAVGCAGLAWACNRRAGAGAGRAWAVGGLWALAAACAMAAGCGARALAFQAQALSADLEGVDLRVTGVVAAMPQPAPWGLRWRLEVERAERAGGAQSGAEVALPPLIELAWYGPRAGEWPAAGAAPPQPLAAGQRWSFTVRLKAPYGLRNPHGFDQELWLWEQGVQATGTVRAGRGQAPPRKLGQTGRYPVAWLRQQLRDAIVADRAPPAMLRALWPGAGGQEGQRARGVVAALVVGDQGAIERSDWELFRATGVAHLMSISGLHITMFAWLAAALLGWAWRRSARCCLWLPAPTAGLLGGVLLALGYSALSGWGLPAQRTVGMLAVVACLRLAGARWPWPQVWLLALAAVVVADPWALWQAGFWLSFVAVGVLFASATGEPAARGLRPRLQALLREQMVVTLALTPLALLLFGQVSLVGMLANLLAIPWVTLVVTPLAMLGMGWAPLWQLAAASVLPLSAVLHWLAQWPAAVLFLPAAPAWAALAAVLGGVWLVLRLPVPVRLLGLPLLLPALWWQPARPAAGEFTLLAADIGQGNAVLVRTQGHSLLYDTGPRHGPDSDAGQRVLVPLLRAQGERLDMLMLSHSDNDHTGGAASVLRAQPQAALVGAATEELPQQALRAATPCAAGQRWQWDGVAFEVLHPPPGLAPEPEASGRRRRSARDGPNTRSCVLRIRAATGAVALLAGDIERRQEEALLAQGAPLRADWLLVPHHGSKTSSTSAWIAAVAPRHALVQAGYRNRYGHPAAPVVQRYIAQGVQLVDSVRCGAARWSSARPQQMDCERQLRPRYWQQGGGQGP</sequence>
<evidence type="ECO:0000256" key="5">
    <source>
        <dbReference type="ARBA" id="ARBA00023136"/>
    </source>
</evidence>
<comment type="caution">
    <text evidence="9">The sequence shown here is derived from an EMBL/GenBank/DDBJ whole genome shotgun (WGS) entry which is preliminary data.</text>
</comment>
<feature type="transmembrane region" description="Helical" evidence="7">
    <location>
        <begin position="348"/>
        <end position="371"/>
    </location>
</feature>
<dbReference type="Gene3D" id="3.60.15.10">
    <property type="entry name" value="Ribonuclease Z/Hydroxyacylglutathione hydrolase-like"/>
    <property type="match status" value="1"/>
</dbReference>
<protein>
    <submittedName>
        <fullName evidence="9">DNA internalization-related competence protein ComEC/Rec2</fullName>
    </submittedName>
</protein>
<reference evidence="9 10" key="1">
    <citation type="submission" date="2022-09" db="EMBL/GenBank/DDBJ databases">
        <title>Draft genome of isolate Be4.</title>
        <authorList>
            <person name="Sanchez-Castro I."/>
            <person name="Martinez-Rodriguez P."/>
            <person name="Descostes M."/>
            <person name="Merroun M."/>
        </authorList>
    </citation>
    <scope>NUCLEOTIDE SEQUENCE [LARGE SCALE GENOMIC DNA]</scope>
    <source>
        <strain evidence="9 10">Be4</strain>
    </source>
</reference>
<organism evidence="9 10">
    <name type="scientific">Acidovorax bellezanensis</name>
    <dbReference type="NCBI Taxonomy" id="2976702"/>
    <lineage>
        <taxon>Bacteria</taxon>
        <taxon>Pseudomonadati</taxon>
        <taxon>Pseudomonadota</taxon>
        <taxon>Betaproteobacteria</taxon>
        <taxon>Burkholderiales</taxon>
        <taxon>Comamonadaceae</taxon>
        <taxon>Acidovorax</taxon>
    </lineage>
</organism>
<feature type="transmembrane region" description="Helical" evidence="7">
    <location>
        <begin position="508"/>
        <end position="527"/>
    </location>
</feature>
<keyword evidence="5 7" id="KW-0472">Membrane</keyword>
<feature type="transmembrane region" description="Helical" evidence="7">
    <location>
        <begin position="318"/>
        <end position="341"/>
    </location>
</feature>
<feature type="domain" description="Metallo-beta-lactamase" evidence="8">
    <location>
        <begin position="595"/>
        <end position="798"/>
    </location>
</feature>
<gene>
    <name evidence="9" type="ORF">N0K08_01375</name>
</gene>
<evidence type="ECO:0000259" key="8">
    <source>
        <dbReference type="SMART" id="SM00849"/>
    </source>
</evidence>
<feature type="transmembrane region" description="Helical" evidence="7">
    <location>
        <begin position="21"/>
        <end position="42"/>
    </location>
</feature>
<feature type="transmembrane region" description="Helical" evidence="7">
    <location>
        <begin position="425"/>
        <end position="447"/>
    </location>
</feature>
<dbReference type="RefSeq" id="WP_261498196.1">
    <property type="nucleotide sequence ID" value="NZ_JAODYH010000001.1"/>
</dbReference>
<feature type="transmembrane region" description="Helical" evidence="7">
    <location>
        <begin position="533"/>
        <end position="556"/>
    </location>
</feature>
<keyword evidence="2" id="KW-1003">Cell membrane</keyword>
<dbReference type="CDD" id="cd07731">
    <property type="entry name" value="ComA-like_MBL-fold"/>
    <property type="match status" value="1"/>
</dbReference>
<evidence type="ECO:0000256" key="3">
    <source>
        <dbReference type="ARBA" id="ARBA00022692"/>
    </source>
</evidence>
<keyword evidence="4 7" id="KW-1133">Transmembrane helix</keyword>
<evidence type="ECO:0000256" key="7">
    <source>
        <dbReference type="SAM" id="Phobius"/>
    </source>
</evidence>
<evidence type="ECO:0000256" key="4">
    <source>
        <dbReference type="ARBA" id="ARBA00022989"/>
    </source>
</evidence>
<dbReference type="Pfam" id="PF03772">
    <property type="entry name" value="Competence"/>
    <property type="match status" value="1"/>
</dbReference>
<feature type="transmembrane region" description="Helical" evidence="7">
    <location>
        <begin position="54"/>
        <end position="72"/>
    </location>
</feature>
<dbReference type="EMBL" id="JAODYH010000001">
    <property type="protein sequence ID" value="MCT9809274.1"/>
    <property type="molecule type" value="Genomic_DNA"/>
</dbReference>
<dbReference type="InterPro" id="IPR025405">
    <property type="entry name" value="DUF4131"/>
</dbReference>
<evidence type="ECO:0000256" key="2">
    <source>
        <dbReference type="ARBA" id="ARBA00022475"/>
    </source>
</evidence>
<dbReference type="InterPro" id="IPR004797">
    <property type="entry name" value="Competence_ComEC/Rec2"/>
</dbReference>
<keyword evidence="10" id="KW-1185">Reference proteome</keyword>
<evidence type="ECO:0000256" key="6">
    <source>
        <dbReference type="SAM" id="MobiDB-lite"/>
    </source>
</evidence>
<dbReference type="InterPro" id="IPR052159">
    <property type="entry name" value="Competence_DNA_uptake"/>
</dbReference>
<name>A0ABT2PFW4_9BURK</name>
<evidence type="ECO:0000313" key="9">
    <source>
        <dbReference type="EMBL" id="MCT9809274.1"/>
    </source>
</evidence>
<dbReference type="InterPro" id="IPR001279">
    <property type="entry name" value="Metallo-B-lactamas"/>
</dbReference>
<dbReference type="NCBIfam" id="TIGR00360">
    <property type="entry name" value="ComEC_N-term"/>
    <property type="match status" value="1"/>
</dbReference>
<feature type="region of interest" description="Disordered" evidence="6">
    <location>
        <begin position="703"/>
        <end position="726"/>
    </location>
</feature>
<feature type="transmembrane region" description="Helical" evidence="7">
    <location>
        <begin position="84"/>
        <end position="108"/>
    </location>
</feature>
<proteinExistence type="predicted"/>
<dbReference type="Pfam" id="PF13567">
    <property type="entry name" value="DUF4131"/>
    <property type="match status" value="1"/>
</dbReference>
<evidence type="ECO:0000313" key="10">
    <source>
        <dbReference type="Proteomes" id="UP001525968"/>
    </source>
</evidence>
<dbReference type="PANTHER" id="PTHR30619:SF1">
    <property type="entry name" value="RECOMBINATION PROTEIN 2"/>
    <property type="match status" value="1"/>
</dbReference>
<dbReference type="InterPro" id="IPR035681">
    <property type="entry name" value="ComA-like_MBL"/>
</dbReference>
<dbReference type="InterPro" id="IPR036866">
    <property type="entry name" value="RibonucZ/Hydroxyglut_hydro"/>
</dbReference>